<keyword evidence="5" id="KW-1185">Reference proteome</keyword>
<reference evidence="5" key="1">
    <citation type="submission" date="2016-10" db="EMBL/GenBank/DDBJ databases">
        <authorList>
            <person name="Varghese N."/>
            <person name="Submissions S."/>
        </authorList>
    </citation>
    <scope>NUCLEOTIDE SEQUENCE [LARGE SCALE GENOMIC DNA]</scope>
    <source>
        <strain evidence="5">KCTC 32247</strain>
    </source>
</reference>
<dbReference type="Gene3D" id="1.10.443.10">
    <property type="entry name" value="Intergrase catalytic core"/>
    <property type="match status" value="1"/>
</dbReference>
<dbReference type="PANTHER" id="PTHR30349">
    <property type="entry name" value="PHAGE INTEGRASE-RELATED"/>
    <property type="match status" value="1"/>
</dbReference>
<name>A0A1H1MN79_9PSED</name>
<dbReference type="PROSITE" id="PS51898">
    <property type="entry name" value="TYR_RECOMBINASE"/>
    <property type="match status" value="1"/>
</dbReference>
<organism evidence="4 5">
    <name type="scientific">Pseudomonas oryzae</name>
    <dbReference type="NCBI Taxonomy" id="1392877"/>
    <lineage>
        <taxon>Bacteria</taxon>
        <taxon>Pseudomonadati</taxon>
        <taxon>Pseudomonadota</taxon>
        <taxon>Gammaproteobacteria</taxon>
        <taxon>Pseudomonadales</taxon>
        <taxon>Pseudomonadaceae</taxon>
        <taxon>Pseudomonas</taxon>
    </lineage>
</organism>
<evidence type="ECO:0000259" key="3">
    <source>
        <dbReference type="PROSITE" id="PS51898"/>
    </source>
</evidence>
<proteinExistence type="predicted"/>
<evidence type="ECO:0000313" key="5">
    <source>
        <dbReference type="Proteomes" id="UP000243359"/>
    </source>
</evidence>
<gene>
    <name evidence="4" type="ORF">SAMN05216221_0555</name>
</gene>
<dbReference type="CDD" id="cd00397">
    <property type="entry name" value="DNA_BRE_C"/>
    <property type="match status" value="1"/>
</dbReference>
<dbReference type="GO" id="GO:0003677">
    <property type="term" value="F:DNA binding"/>
    <property type="evidence" value="ECO:0007669"/>
    <property type="project" value="InterPro"/>
</dbReference>
<dbReference type="InterPro" id="IPR013762">
    <property type="entry name" value="Integrase-like_cat_sf"/>
</dbReference>
<evidence type="ECO:0000256" key="1">
    <source>
        <dbReference type="ARBA" id="ARBA00022908"/>
    </source>
</evidence>
<dbReference type="GO" id="GO:0015074">
    <property type="term" value="P:DNA integration"/>
    <property type="evidence" value="ECO:0007669"/>
    <property type="project" value="UniProtKB-KW"/>
</dbReference>
<dbReference type="AlphaFoldDB" id="A0A1H1MN79"/>
<accession>A0A1H1MN79</accession>
<keyword evidence="2" id="KW-0233">DNA recombination</keyword>
<dbReference type="InterPro" id="IPR050090">
    <property type="entry name" value="Tyrosine_recombinase_XerCD"/>
</dbReference>
<evidence type="ECO:0000256" key="2">
    <source>
        <dbReference type="ARBA" id="ARBA00023172"/>
    </source>
</evidence>
<dbReference type="EMBL" id="LT629751">
    <property type="protein sequence ID" value="SDR88060.1"/>
    <property type="molecule type" value="Genomic_DNA"/>
</dbReference>
<dbReference type="STRING" id="1392877.SAMN05216221_0555"/>
<keyword evidence="1" id="KW-0229">DNA integration</keyword>
<dbReference type="PANTHER" id="PTHR30349:SF87">
    <property type="entry name" value="TRANSPOSASE A"/>
    <property type="match status" value="1"/>
</dbReference>
<dbReference type="SUPFAM" id="SSF56349">
    <property type="entry name" value="DNA breaking-rejoining enzymes"/>
    <property type="match status" value="1"/>
</dbReference>
<dbReference type="Pfam" id="PF00589">
    <property type="entry name" value="Phage_integrase"/>
    <property type="match status" value="1"/>
</dbReference>
<feature type="domain" description="Tyr recombinase" evidence="3">
    <location>
        <begin position="165"/>
        <end position="396"/>
    </location>
</feature>
<sequence>MNYTTKTFITSSGERLSQLYKAGEPGFPLFHPTAFIARSIRSSVTHETQKVYLAAIKRVCEWESSRKIDLALSFHRRMFLSAAQIDDLANYLRAKKLGAKGDVISNSKYNTYVVYAAEYLHWLAQEVITDANTPDVKDGISAQDAMLRRKKIRKAGSKSANEQRILSARLSNEACNQLLNLFNQPFVDLRQPQDLGPRLRNVLILRILYDTGMRIGEILSLKLKSFIEAGGDDSAYLVIERNHHDAFDTRLNQPVAKTLGRIVPISKTLEEQLKEYLDKWRAEVPRVGFSDEDFIFVVHRGGRSQGRALPKKAFDSGLKNLKKSFRALAPTHPHLLRHDWNYRFSKLADSLGMSIEEERTTREQLMGWVPDSPMSRIYNRRHIEEKSHELCRKLASDTSRTIE</sequence>
<dbReference type="Proteomes" id="UP000243359">
    <property type="component" value="Chromosome I"/>
</dbReference>
<dbReference type="OrthoDB" id="6819422at2"/>
<dbReference type="RefSeq" id="WP_090347510.1">
    <property type="nucleotide sequence ID" value="NZ_LT629751.1"/>
</dbReference>
<dbReference type="InterPro" id="IPR002104">
    <property type="entry name" value="Integrase_catalytic"/>
</dbReference>
<evidence type="ECO:0000313" key="4">
    <source>
        <dbReference type="EMBL" id="SDR88060.1"/>
    </source>
</evidence>
<dbReference type="GO" id="GO:0006310">
    <property type="term" value="P:DNA recombination"/>
    <property type="evidence" value="ECO:0007669"/>
    <property type="project" value="UniProtKB-KW"/>
</dbReference>
<protein>
    <submittedName>
        <fullName evidence="4">Phage integrase family protein</fullName>
    </submittedName>
</protein>
<dbReference type="InterPro" id="IPR011010">
    <property type="entry name" value="DNA_brk_join_enz"/>
</dbReference>